<dbReference type="InParanoid" id="A0A1J7J0C0"/>
<accession>A0A1J7J0C0</accession>
<dbReference type="EMBL" id="KV875107">
    <property type="protein sequence ID" value="OIW23320.1"/>
    <property type="molecule type" value="Genomic_DNA"/>
</dbReference>
<evidence type="ECO:0000256" key="1">
    <source>
        <dbReference type="SAM" id="SignalP"/>
    </source>
</evidence>
<sequence>MLVMLLRLVVLLNLLPSKKPAGVRGVRAPSTPGTIAARNAGLMDNMTKQRETSSRVGFESTKMSPNTVFIVALVVDKGRIIGAKALIFCTTIFCTNAGSLFAAAYELPPTVKRTEC</sequence>
<keyword evidence="3" id="KW-1185">Reference proteome</keyword>
<proteinExistence type="predicted"/>
<organism evidence="2 3">
    <name type="scientific">Coniochaeta ligniaria NRRL 30616</name>
    <dbReference type="NCBI Taxonomy" id="1408157"/>
    <lineage>
        <taxon>Eukaryota</taxon>
        <taxon>Fungi</taxon>
        <taxon>Dikarya</taxon>
        <taxon>Ascomycota</taxon>
        <taxon>Pezizomycotina</taxon>
        <taxon>Sordariomycetes</taxon>
        <taxon>Sordariomycetidae</taxon>
        <taxon>Coniochaetales</taxon>
        <taxon>Coniochaetaceae</taxon>
        <taxon>Coniochaeta</taxon>
    </lineage>
</organism>
<gene>
    <name evidence="2" type="ORF">CONLIGDRAFT_686759</name>
</gene>
<feature type="signal peptide" evidence="1">
    <location>
        <begin position="1"/>
        <end position="20"/>
    </location>
</feature>
<dbReference type="Proteomes" id="UP000182658">
    <property type="component" value="Unassembled WGS sequence"/>
</dbReference>
<evidence type="ECO:0008006" key="4">
    <source>
        <dbReference type="Google" id="ProtNLM"/>
    </source>
</evidence>
<reference evidence="2 3" key="1">
    <citation type="submission" date="2016-10" db="EMBL/GenBank/DDBJ databases">
        <title>Draft genome sequence of Coniochaeta ligniaria NRRL30616, a lignocellulolytic fungus for bioabatement of inhibitors in plant biomass hydrolysates.</title>
        <authorList>
            <consortium name="DOE Joint Genome Institute"/>
            <person name="Jimenez D.J."/>
            <person name="Hector R.E."/>
            <person name="Riley R."/>
            <person name="Sun H."/>
            <person name="Grigoriev I.V."/>
            <person name="Van Elsas J.D."/>
            <person name="Nichols N.N."/>
        </authorList>
    </citation>
    <scope>NUCLEOTIDE SEQUENCE [LARGE SCALE GENOMIC DNA]</scope>
    <source>
        <strain evidence="2 3">NRRL 30616</strain>
    </source>
</reference>
<feature type="chain" id="PRO_5013267126" description="Secreted protein" evidence="1">
    <location>
        <begin position="21"/>
        <end position="116"/>
    </location>
</feature>
<name>A0A1J7J0C0_9PEZI</name>
<protein>
    <recommendedName>
        <fullName evidence="4">Secreted protein</fullName>
    </recommendedName>
</protein>
<evidence type="ECO:0000313" key="2">
    <source>
        <dbReference type="EMBL" id="OIW23320.1"/>
    </source>
</evidence>
<dbReference type="AlphaFoldDB" id="A0A1J7J0C0"/>
<evidence type="ECO:0000313" key="3">
    <source>
        <dbReference type="Proteomes" id="UP000182658"/>
    </source>
</evidence>
<keyword evidence="1" id="KW-0732">Signal</keyword>